<comment type="catalytic activity">
    <reaction evidence="1">
        <text>S-ubiquitinyl-[E2 ubiquitin-conjugating enzyme]-L-cysteine + [acceptor protein]-L-lysine = [E2 ubiquitin-conjugating enzyme]-L-cysteine + N(6)-ubiquitinyl-[acceptor protein]-L-lysine.</text>
        <dbReference type="EC" id="2.3.2.27"/>
    </reaction>
</comment>
<evidence type="ECO:0000256" key="5">
    <source>
        <dbReference type="ARBA" id="ARBA00022723"/>
    </source>
</evidence>
<dbReference type="GO" id="GO:0035861">
    <property type="term" value="C:site of double-strand break"/>
    <property type="evidence" value="ECO:0007669"/>
    <property type="project" value="TreeGrafter"/>
</dbReference>
<dbReference type="GO" id="GO:0008270">
    <property type="term" value="F:zinc ion binding"/>
    <property type="evidence" value="ECO:0007669"/>
    <property type="project" value="UniProtKB-KW"/>
</dbReference>
<dbReference type="EC" id="2.3.2.27" evidence="3"/>
<comment type="subcellular location">
    <subcellularLocation>
        <location evidence="2">Nucleus</location>
    </subcellularLocation>
</comment>
<dbReference type="PROSITE" id="PS50089">
    <property type="entry name" value="ZF_RING_2"/>
    <property type="match status" value="1"/>
</dbReference>
<sequence>MTVSEEQKWSPRKPKDPLTESNGQNTATVFSPRFKSAAAMAGWDEEALILASLIVEDTPDRDSKHKKRYILNSKTPPTNSTRKRRAQRSPQTIPVVVLDLDGEETPRKDSGKKKKEKKAGVNEGSKTGGGGVGNELTEKNPGVFPPSSALPCIDKLREELSCAICLEICFEPSTTPCGHSFCRKCLRSAADKCGKRCPKCSNGRSCTVNTVLWNTIQLLFPREIEARKTAGALNSRQQAQCLSPETAFYNNIRNRSTQPAGASSRGMSSRRSEAATTTTQEDEDAALARRLQRELDGQSQGTTHRVHTNSRNQNQSSSSSYVRVRTRRGVSTSQNEDTALALRLQREEFMQAYRGSQEQSNMLPSASLARANLRAMASRAMNLRIRDKRI</sequence>
<keyword evidence="9" id="KW-0862">Zinc</keyword>
<keyword evidence="10" id="KW-0539">Nucleus</keyword>
<feature type="region of interest" description="Disordered" evidence="12">
    <location>
        <begin position="56"/>
        <end position="142"/>
    </location>
</feature>
<evidence type="ECO:0000256" key="9">
    <source>
        <dbReference type="ARBA" id="ARBA00022833"/>
    </source>
</evidence>
<evidence type="ECO:0000256" key="7">
    <source>
        <dbReference type="ARBA" id="ARBA00022771"/>
    </source>
</evidence>
<evidence type="ECO:0000256" key="12">
    <source>
        <dbReference type="SAM" id="MobiDB-lite"/>
    </source>
</evidence>
<reference evidence="15" key="2">
    <citation type="submission" date="2025-08" db="UniProtKB">
        <authorList>
            <consortium name="RefSeq"/>
        </authorList>
    </citation>
    <scope>IDENTIFICATION</scope>
    <source>
        <tissue evidence="15">Young leaves</tissue>
    </source>
</reference>
<gene>
    <name evidence="15" type="primary">LOC113866926</name>
</gene>
<dbReference type="PROSITE" id="PS00518">
    <property type="entry name" value="ZF_RING_1"/>
    <property type="match status" value="1"/>
</dbReference>
<dbReference type="GO" id="GO:0061630">
    <property type="term" value="F:ubiquitin protein ligase activity"/>
    <property type="evidence" value="ECO:0007669"/>
    <property type="project" value="UniProtKB-EC"/>
</dbReference>
<feature type="region of interest" description="Disordered" evidence="12">
    <location>
        <begin position="252"/>
        <end position="336"/>
    </location>
</feature>
<evidence type="ECO:0000256" key="4">
    <source>
        <dbReference type="ARBA" id="ARBA00022679"/>
    </source>
</evidence>
<keyword evidence="6" id="KW-0227">DNA damage</keyword>
<proteinExistence type="predicted"/>
<dbReference type="OrthoDB" id="6105938at2759"/>
<evidence type="ECO:0000256" key="8">
    <source>
        <dbReference type="ARBA" id="ARBA00022786"/>
    </source>
</evidence>
<dbReference type="InterPro" id="IPR013083">
    <property type="entry name" value="Znf_RING/FYVE/PHD"/>
</dbReference>
<dbReference type="Gene3D" id="3.30.40.10">
    <property type="entry name" value="Zinc/RING finger domain, C3HC4 (zinc finger)"/>
    <property type="match status" value="1"/>
</dbReference>
<feature type="compositionally biased region" description="Low complexity" evidence="12">
    <location>
        <begin position="260"/>
        <end position="279"/>
    </location>
</feature>
<keyword evidence="4" id="KW-0808">Transferase</keyword>
<reference evidence="14" key="1">
    <citation type="journal article" date="2019" name="Toxins">
        <title>Detection of Abrin-Like and Prepropulchellin-Like Toxin Genes and Transcripts Using Whole Genome Sequencing and Full-Length Transcript Sequencing of Abrus precatorius.</title>
        <authorList>
            <person name="Hovde B.T."/>
            <person name="Daligault H.E."/>
            <person name="Hanschen E.R."/>
            <person name="Kunde Y.A."/>
            <person name="Johnson M.B."/>
            <person name="Starkenburg S.R."/>
            <person name="Johnson S.L."/>
        </authorList>
    </citation>
    <scope>NUCLEOTIDE SEQUENCE [LARGE SCALE GENOMIC DNA]</scope>
</reference>
<evidence type="ECO:0000256" key="3">
    <source>
        <dbReference type="ARBA" id="ARBA00012483"/>
    </source>
</evidence>
<evidence type="ECO:0000313" key="15">
    <source>
        <dbReference type="RefSeq" id="XP_027357525.1"/>
    </source>
</evidence>
<keyword evidence="5" id="KW-0479">Metal-binding</keyword>
<feature type="region of interest" description="Disordered" evidence="12">
    <location>
        <begin position="1"/>
        <end position="29"/>
    </location>
</feature>
<keyword evidence="14" id="KW-1185">Reference proteome</keyword>
<evidence type="ECO:0000256" key="11">
    <source>
        <dbReference type="PROSITE-ProRule" id="PRU00175"/>
    </source>
</evidence>
<dbReference type="PANTHER" id="PTHR23328">
    <property type="entry name" value="RING-TYPE DOMAIN-CONTAINING PROTEIN"/>
    <property type="match status" value="1"/>
</dbReference>
<dbReference type="GO" id="GO:0006302">
    <property type="term" value="P:double-strand break repair"/>
    <property type="evidence" value="ECO:0007669"/>
    <property type="project" value="TreeGrafter"/>
</dbReference>
<keyword evidence="8" id="KW-0833">Ubl conjugation pathway</keyword>
<dbReference type="SUPFAM" id="SSF57850">
    <property type="entry name" value="RING/U-box"/>
    <property type="match status" value="1"/>
</dbReference>
<dbReference type="Proteomes" id="UP000694853">
    <property type="component" value="Unplaced"/>
</dbReference>
<dbReference type="InterPro" id="IPR017907">
    <property type="entry name" value="Znf_RING_CS"/>
</dbReference>
<dbReference type="InterPro" id="IPR018957">
    <property type="entry name" value="Znf_C3HC4_RING-type"/>
</dbReference>
<keyword evidence="7 11" id="KW-0863">Zinc-finger</keyword>
<dbReference type="SMART" id="SM00184">
    <property type="entry name" value="RING"/>
    <property type="match status" value="1"/>
</dbReference>
<evidence type="ECO:0000256" key="2">
    <source>
        <dbReference type="ARBA" id="ARBA00004123"/>
    </source>
</evidence>
<dbReference type="GO" id="GO:0031491">
    <property type="term" value="F:nucleosome binding"/>
    <property type="evidence" value="ECO:0007669"/>
    <property type="project" value="TreeGrafter"/>
</dbReference>
<dbReference type="InterPro" id="IPR051657">
    <property type="entry name" value="RNF168/RNF169_E3_ubiq-ligase"/>
</dbReference>
<dbReference type="AlphaFoldDB" id="A0A8B8LMN6"/>
<evidence type="ECO:0000256" key="1">
    <source>
        <dbReference type="ARBA" id="ARBA00000900"/>
    </source>
</evidence>
<dbReference type="GO" id="GO:0005634">
    <property type="term" value="C:nucleus"/>
    <property type="evidence" value="ECO:0007669"/>
    <property type="project" value="UniProtKB-SubCell"/>
</dbReference>
<feature type="domain" description="RING-type" evidence="13">
    <location>
        <begin position="162"/>
        <end position="201"/>
    </location>
</feature>
<name>A0A8B8LMN6_ABRPR</name>
<evidence type="ECO:0000313" key="14">
    <source>
        <dbReference type="Proteomes" id="UP000694853"/>
    </source>
</evidence>
<feature type="compositionally biased region" description="Low complexity" evidence="12">
    <location>
        <begin position="309"/>
        <end position="334"/>
    </location>
</feature>
<protein>
    <recommendedName>
        <fullName evidence="3">RING-type E3 ubiquitin transferase</fullName>
        <ecNumber evidence="3">2.3.2.27</ecNumber>
    </recommendedName>
</protein>
<dbReference type="InterPro" id="IPR001841">
    <property type="entry name" value="Znf_RING"/>
</dbReference>
<dbReference type="GeneID" id="113866926"/>
<accession>A0A8B8LMN6</accession>
<dbReference type="PANTHER" id="PTHR23328:SF0">
    <property type="entry name" value="RING-TYPE DOMAIN-CONTAINING PROTEIN"/>
    <property type="match status" value="1"/>
</dbReference>
<feature type="compositionally biased region" description="Polar residues" evidence="12">
    <location>
        <begin position="19"/>
        <end position="29"/>
    </location>
</feature>
<feature type="compositionally biased region" description="Basic and acidic residues" evidence="12">
    <location>
        <begin position="1"/>
        <end position="18"/>
    </location>
</feature>
<dbReference type="KEGG" id="aprc:113866926"/>
<evidence type="ECO:0000256" key="6">
    <source>
        <dbReference type="ARBA" id="ARBA00022763"/>
    </source>
</evidence>
<organism evidence="14 15">
    <name type="scientific">Abrus precatorius</name>
    <name type="common">Indian licorice</name>
    <name type="synonym">Glycine abrus</name>
    <dbReference type="NCBI Taxonomy" id="3816"/>
    <lineage>
        <taxon>Eukaryota</taxon>
        <taxon>Viridiplantae</taxon>
        <taxon>Streptophyta</taxon>
        <taxon>Embryophyta</taxon>
        <taxon>Tracheophyta</taxon>
        <taxon>Spermatophyta</taxon>
        <taxon>Magnoliopsida</taxon>
        <taxon>eudicotyledons</taxon>
        <taxon>Gunneridae</taxon>
        <taxon>Pentapetalae</taxon>
        <taxon>rosids</taxon>
        <taxon>fabids</taxon>
        <taxon>Fabales</taxon>
        <taxon>Fabaceae</taxon>
        <taxon>Papilionoideae</taxon>
        <taxon>50 kb inversion clade</taxon>
        <taxon>NPAAA clade</taxon>
        <taxon>indigoferoid/millettioid clade</taxon>
        <taxon>Abreae</taxon>
        <taxon>Abrus</taxon>
    </lineage>
</organism>
<evidence type="ECO:0000259" key="13">
    <source>
        <dbReference type="PROSITE" id="PS50089"/>
    </source>
</evidence>
<dbReference type="RefSeq" id="XP_027357525.1">
    <property type="nucleotide sequence ID" value="XM_027501724.1"/>
</dbReference>
<dbReference type="Pfam" id="PF00097">
    <property type="entry name" value="zf-C3HC4"/>
    <property type="match status" value="1"/>
</dbReference>
<evidence type="ECO:0000256" key="10">
    <source>
        <dbReference type="ARBA" id="ARBA00023242"/>
    </source>
</evidence>